<dbReference type="PANTHER" id="PTHR33735:SF14">
    <property type="entry name" value="PHAGE CAPSID SCAFFOLDING PROTEIN (GPO) SERINE PEPTIDASE"/>
    <property type="match status" value="1"/>
</dbReference>
<organism evidence="2 3">
    <name type="scientific">Rosa chinensis</name>
    <name type="common">China rose</name>
    <dbReference type="NCBI Taxonomy" id="74649"/>
    <lineage>
        <taxon>Eukaryota</taxon>
        <taxon>Viridiplantae</taxon>
        <taxon>Streptophyta</taxon>
        <taxon>Embryophyta</taxon>
        <taxon>Tracheophyta</taxon>
        <taxon>Spermatophyta</taxon>
        <taxon>Magnoliopsida</taxon>
        <taxon>eudicotyledons</taxon>
        <taxon>Gunneridae</taxon>
        <taxon>Pentapetalae</taxon>
        <taxon>rosids</taxon>
        <taxon>fabids</taxon>
        <taxon>Rosales</taxon>
        <taxon>Rosaceae</taxon>
        <taxon>Rosoideae</taxon>
        <taxon>Rosoideae incertae sedis</taxon>
        <taxon>Rosa</taxon>
    </lineage>
</organism>
<sequence>MSTITSSIDLGSSRSRVLVIPQRVHRNLFSITAIKPPQQGFTANPLLLSLSIGQRSSALSRSDAKMNKIVCNVSGAPTPSGAPSHSWRGWMIGMLLTVVIPFWRHKWGPFQIIKNKVDMVMNTVEVVAEVVETVAHKVEEVADGIADKLPEDGKLKAAVETVEAIAKETAKDAHMVDKLIENVEAAEDKVEDFFESAMHGAGDQVTKVDDGGGEQGNVEEKKIE</sequence>
<evidence type="ECO:0000313" key="3">
    <source>
        <dbReference type="Proteomes" id="UP000238479"/>
    </source>
</evidence>
<comment type="caution">
    <text evidence="2">The sequence shown here is derived from an EMBL/GenBank/DDBJ whole genome shotgun (WGS) entry which is preliminary data.</text>
</comment>
<evidence type="ECO:0000256" key="1">
    <source>
        <dbReference type="SAM" id="MobiDB-lite"/>
    </source>
</evidence>
<dbReference type="PANTHER" id="PTHR33735">
    <property type="entry name" value="EXPRESSED PROTEIN"/>
    <property type="match status" value="1"/>
</dbReference>
<accession>A0A2P6RQ83</accession>
<dbReference type="Gramene" id="PRQ48574">
    <property type="protein sequence ID" value="PRQ48574"/>
    <property type="gene ID" value="RchiOBHm_Chr2g0112251"/>
</dbReference>
<feature type="region of interest" description="Disordered" evidence="1">
    <location>
        <begin position="201"/>
        <end position="224"/>
    </location>
</feature>
<dbReference type="AlphaFoldDB" id="A0A2P6RQ83"/>
<proteinExistence type="predicted"/>
<evidence type="ECO:0000313" key="2">
    <source>
        <dbReference type="EMBL" id="PRQ48574.1"/>
    </source>
</evidence>
<dbReference type="STRING" id="74649.A0A2P6RQ83"/>
<protein>
    <submittedName>
        <fullName evidence="2">Uncharacterized protein</fullName>
    </submittedName>
</protein>
<gene>
    <name evidence="2" type="ORF">RchiOBHm_Chr2g0112251</name>
</gene>
<dbReference type="OrthoDB" id="1927611at2759"/>
<dbReference type="OMA" id="ETVCAVE"/>
<dbReference type="Proteomes" id="UP000238479">
    <property type="component" value="Chromosome 2"/>
</dbReference>
<keyword evidence="3" id="KW-1185">Reference proteome</keyword>
<dbReference type="EMBL" id="PDCK01000040">
    <property type="protein sequence ID" value="PRQ48574.1"/>
    <property type="molecule type" value="Genomic_DNA"/>
</dbReference>
<name>A0A2P6RQ83_ROSCH</name>
<reference evidence="2 3" key="1">
    <citation type="journal article" date="2018" name="Nat. Genet.">
        <title>The Rosa genome provides new insights in the design of modern roses.</title>
        <authorList>
            <person name="Bendahmane M."/>
        </authorList>
    </citation>
    <scope>NUCLEOTIDE SEQUENCE [LARGE SCALE GENOMIC DNA]</scope>
    <source>
        <strain evidence="3">cv. Old Blush</strain>
    </source>
</reference>